<organism evidence="1 2">
    <name type="scientific">Trifolium medium</name>
    <dbReference type="NCBI Taxonomy" id="97028"/>
    <lineage>
        <taxon>Eukaryota</taxon>
        <taxon>Viridiplantae</taxon>
        <taxon>Streptophyta</taxon>
        <taxon>Embryophyta</taxon>
        <taxon>Tracheophyta</taxon>
        <taxon>Spermatophyta</taxon>
        <taxon>Magnoliopsida</taxon>
        <taxon>eudicotyledons</taxon>
        <taxon>Gunneridae</taxon>
        <taxon>Pentapetalae</taxon>
        <taxon>rosids</taxon>
        <taxon>fabids</taxon>
        <taxon>Fabales</taxon>
        <taxon>Fabaceae</taxon>
        <taxon>Papilionoideae</taxon>
        <taxon>50 kb inversion clade</taxon>
        <taxon>NPAAA clade</taxon>
        <taxon>Hologalegina</taxon>
        <taxon>IRL clade</taxon>
        <taxon>Trifolieae</taxon>
        <taxon>Trifolium</taxon>
    </lineage>
</organism>
<evidence type="ECO:0000313" key="1">
    <source>
        <dbReference type="EMBL" id="MCI93000.1"/>
    </source>
</evidence>
<dbReference type="AlphaFoldDB" id="A0A392W2X1"/>
<feature type="non-terminal residue" evidence="1">
    <location>
        <position position="1"/>
    </location>
</feature>
<sequence>GIDVRTATLVMTYHATNSTAALTSLIAWCSVGHCTAPFGSNNIRVQNILFSTTRLQSWR</sequence>
<reference evidence="1 2" key="1">
    <citation type="journal article" date="2018" name="Front. Plant Sci.">
        <title>Red Clover (Trifolium pratense) and Zigzag Clover (T. medium) - A Picture of Genomic Similarities and Differences.</title>
        <authorList>
            <person name="Dluhosova J."/>
            <person name="Istvanek J."/>
            <person name="Nedelnik J."/>
            <person name="Repkova J."/>
        </authorList>
    </citation>
    <scope>NUCLEOTIDE SEQUENCE [LARGE SCALE GENOMIC DNA]</scope>
    <source>
        <strain evidence="2">cv. 10/8</strain>
        <tissue evidence="1">Leaf</tissue>
    </source>
</reference>
<dbReference type="Proteomes" id="UP000265520">
    <property type="component" value="Unassembled WGS sequence"/>
</dbReference>
<dbReference type="EMBL" id="LXQA011317113">
    <property type="protein sequence ID" value="MCI93000.1"/>
    <property type="molecule type" value="Genomic_DNA"/>
</dbReference>
<keyword evidence="2" id="KW-1185">Reference proteome</keyword>
<accession>A0A392W2X1</accession>
<evidence type="ECO:0000313" key="2">
    <source>
        <dbReference type="Proteomes" id="UP000265520"/>
    </source>
</evidence>
<protein>
    <submittedName>
        <fullName evidence="1">Uncharacterized protein</fullName>
    </submittedName>
</protein>
<proteinExistence type="predicted"/>
<comment type="caution">
    <text evidence="1">The sequence shown here is derived from an EMBL/GenBank/DDBJ whole genome shotgun (WGS) entry which is preliminary data.</text>
</comment>
<name>A0A392W2X1_9FABA</name>